<dbReference type="SUPFAM" id="SSF103473">
    <property type="entry name" value="MFS general substrate transporter"/>
    <property type="match status" value="1"/>
</dbReference>
<proteinExistence type="inferred from homology"/>
<organism evidence="10">
    <name type="scientific">uncultured Chthoniobacterales bacterium</name>
    <dbReference type="NCBI Taxonomy" id="1836801"/>
    <lineage>
        <taxon>Bacteria</taxon>
        <taxon>Pseudomonadati</taxon>
        <taxon>Verrucomicrobiota</taxon>
        <taxon>Spartobacteria</taxon>
        <taxon>Chthoniobacterales</taxon>
        <taxon>environmental samples</taxon>
    </lineage>
</organism>
<feature type="transmembrane region" description="Helical" evidence="8">
    <location>
        <begin position="7"/>
        <end position="31"/>
    </location>
</feature>
<feature type="transmembrane region" description="Helical" evidence="8">
    <location>
        <begin position="207"/>
        <end position="234"/>
    </location>
</feature>
<sequence>MSRARSPLLVLFLTVFIDMVGFGIVMPVLPLYAERFHATPLEIGWLTGIYSGMQIIFTPLLGKLSDRFGRRPVLMISLAGTAIGFAVMGMAHSLTLLFAARIFSGITGGNISIPQAYIADVTTPEERSKWMGMIGAAFGLGFTFGPMIGGIMSQISYGAPFYFAAGLAAVNVVLLYFILPESLPLEARLKPHANAPVVEVFRHGSGWMFGGVVATYFFLIMGFTIMTAFFALFTERRFGYDAHANGYLFGFIGIVTVVVQGGLIGRLVVAFGETALARAGLLITTASLALLPFCSNLTLLLIACVGLSCGSGFASPPLNGLASQLVDRSWQGRALGVVQSAGSTARLLGPLLGGWLLMFDLGKPVARYGETAFFAAAGLCFIGALLGFCLKKPAGDRMPETIPVGSSV</sequence>
<evidence type="ECO:0000256" key="1">
    <source>
        <dbReference type="ARBA" id="ARBA00003279"/>
    </source>
</evidence>
<evidence type="ECO:0000313" key="10">
    <source>
        <dbReference type="EMBL" id="CAA9225194.1"/>
    </source>
</evidence>
<dbReference type="Pfam" id="PF07690">
    <property type="entry name" value="MFS_1"/>
    <property type="match status" value="1"/>
</dbReference>
<feature type="transmembrane region" description="Helical" evidence="8">
    <location>
        <begin position="289"/>
        <end position="313"/>
    </location>
</feature>
<gene>
    <name evidence="10" type="ORF">AVDCRST_MAG42-1386</name>
</gene>
<evidence type="ECO:0000256" key="5">
    <source>
        <dbReference type="ARBA" id="ARBA00022692"/>
    </source>
</evidence>
<feature type="transmembrane region" description="Helical" evidence="8">
    <location>
        <begin position="334"/>
        <end position="359"/>
    </location>
</feature>
<evidence type="ECO:0000256" key="4">
    <source>
        <dbReference type="ARBA" id="ARBA00022448"/>
    </source>
</evidence>
<feature type="transmembrane region" description="Helical" evidence="8">
    <location>
        <begin position="246"/>
        <end position="269"/>
    </location>
</feature>
<dbReference type="InterPro" id="IPR001958">
    <property type="entry name" value="Tet-R_TetA/multi-R_MdtG-like"/>
</dbReference>
<dbReference type="PROSITE" id="PS50850">
    <property type="entry name" value="MFS"/>
    <property type="match status" value="1"/>
</dbReference>
<keyword evidence="7 8" id="KW-0472">Membrane</keyword>
<feature type="transmembrane region" description="Helical" evidence="8">
    <location>
        <begin position="43"/>
        <end position="61"/>
    </location>
</feature>
<evidence type="ECO:0000259" key="9">
    <source>
        <dbReference type="PROSITE" id="PS50850"/>
    </source>
</evidence>
<dbReference type="AlphaFoldDB" id="A0A6J4HM82"/>
<reference evidence="10" key="1">
    <citation type="submission" date="2020-02" db="EMBL/GenBank/DDBJ databases">
        <authorList>
            <person name="Meier V. D."/>
        </authorList>
    </citation>
    <scope>NUCLEOTIDE SEQUENCE</scope>
    <source>
        <strain evidence="10">AVDCRST_MAG42</strain>
    </source>
</reference>
<comment type="function">
    <text evidence="1">Resistance to tetracycline by an active tetracycline efflux. This is an energy-dependent process that decreases the accumulation of the antibiotic in whole cells. This protein functions as a metal-tetracycline/H(+) antiporter.</text>
</comment>
<dbReference type="EMBL" id="CADCTA010000046">
    <property type="protein sequence ID" value="CAA9225194.1"/>
    <property type="molecule type" value="Genomic_DNA"/>
</dbReference>
<dbReference type="Gene3D" id="1.20.1250.20">
    <property type="entry name" value="MFS general substrate transporter like domains"/>
    <property type="match status" value="1"/>
</dbReference>
<dbReference type="GO" id="GO:0022857">
    <property type="term" value="F:transmembrane transporter activity"/>
    <property type="evidence" value="ECO:0007669"/>
    <property type="project" value="InterPro"/>
</dbReference>
<evidence type="ECO:0000256" key="2">
    <source>
        <dbReference type="ARBA" id="ARBA00004141"/>
    </source>
</evidence>
<comment type="subcellular location">
    <subcellularLocation>
        <location evidence="2">Membrane</location>
        <topology evidence="2">Multi-pass membrane protein</topology>
    </subcellularLocation>
</comment>
<feature type="domain" description="Major facilitator superfamily (MFS) profile" evidence="9">
    <location>
        <begin position="7"/>
        <end position="395"/>
    </location>
</feature>
<dbReference type="InterPro" id="IPR011701">
    <property type="entry name" value="MFS"/>
</dbReference>
<keyword evidence="4" id="KW-0813">Transport</keyword>
<evidence type="ECO:0000256" key="8">
    <source>
        <dbReference type="SAM" id="Phobius"/>
    </source>
</evidence>
<evidence type="ECO:0000256" key="6">
    <source>
        <dbReference type="ARBA" id="ARBA00022989"/>
    </source>
</evidence>
<dbReference type="InterPro" id="IPR020846">
    <property type="entry name" value="MFS_dom"/>
</dbReference>
<evidence type="ECO:0000256" key="7">
    <source>
        <dbReference type="ARBA" id="ARBA00023136"/>
    </source>
</evidence>
<dbReference type="InterPro" id="IPR005829">
    <property type="entry name" value="Sugar_transporter_CS"/>
</dbReference>
<feature type="transmembrane region" description="Helical" evidence="8">
    <location>
        <begin position="73"/>
        <end position="100"/>
    </location>
</feature>
<dbReference type="InterPro" id="IPR036259">
    <property type="entry name" value="MFS_trans_sf"/>
</dbReference>
<comment type="similarity">
    <text evidence="3">Belongs to the major facilitator superfamily. TCR/Tet family.</text>
</comment>
<feature type="transmembrane region" description="Helical" evidence="8">
    <location>
        <begin position="130"/>
        <end position="149"/>
    </location>
</feature>
<evidence type="ECO:0000256" key="3">
    <source>
        <dbReference type="ARBA" id="ARBA00007520"/>
    </source>
</evidence>
<protein>
    <submittedName>
        <fullName evidence="10">Uncharacterized MFS-type transporter</fullName>
    </submittedName>
</protein>
<dbReference type="GO" id="GO:0016020">
    <property type="term" value="C:membrane"/>
    <property type="evidence" value="ECO:0007669"/>
    <property type="project" value="UniProtKB-SubCell"/>
</dbReference>
<feature type="transmembrane region" description="Helical" evidence="8">
    <location>
        <begin position="371"/>
        <end position="390"/>
    </location>
</feature>
<dbReference type="PRINTS" id="PR01035">
    <property type="entry name" value="TCRTETA"/>
</dbReference>
<dbReference type="PROSITE" id="PS00216">
    <property type="entry name" value="SUGAR_TRANSPORT_1"/>
    <property type="match status" value="1"/>
</dbReference>
<keyword evidence="5 8" id="KW-0812">Transmembrane</keyword>
<keyword evidence="6 8" id="KW-1133">Transmembrane helix</keyword>
<feature type="transmembrane region" description="Helical" evidence="8">
    <location>
        <begin position="161"/>
        <end position="179"/>
    </location>
</feature>
<accession>A0A6J4HM82</accession>
<dbReference type="PANTHER" id="PTHR23504:SF15">
    <property type="entry name" value="MAJOR FACILITATOR SUPERFAMILY (MFS) PROFILE DOMAIN-CONTAINING PROTEIN"/>
    <property type="match status" value="1"/>
</dbReference>
<dbReference type="PANTHER" id="PTHR23504">
    <property type="entry name" value="MAJOR FACILITATOR SUPERFAMILY DOMAIN-CONTAINING PROTEIN 10"/>
    <property type="match status" value="1"/>
</dbReference>
<name>A0A6J4HM82_9BACT</name>